<keyword evidence="6 12" id="KW-0028">Amino-acid biosynthesis</keyword>
<dbReference type="PROSITE" id="PS00665">
    <property type="entry name" value="DHDPS_1"/>
    <property type="match status" value="1"/>
</dbReference>
<dbReference type="CDD" id="cd00950">
    <property type="entry name" value="DHDPS"/>
    <property type="match status" value="1"/>
</dbReference>
<feature type="site" description="Part of a proton relay during catalysis" evidence="12">
    <location>
        <position position="52"/>
    </location>
</feature>
<dbReference type="InterPro" id="IPR020624">
    <property type="entry name" value="Schiff_base-form_aldolases_CS"/>
</dbReference>
<reference evidence="16 17" key="1">
    <citation type="journal article" date="2015" name="Nature">
        <title>rRNA introns, odd ribosomes, and small enigmatic genomes across a large radiation of phyla.</title>
        <authorList>
            <person name="Brown C.T."/>
            <person name="Hug L.A."/>
            <person name="Thomas B.C."/>
            <person name="Sharon I."/>
            <person name="Castelle C.J."/>
            <person name="Singh A."/>
            <person name="Wilkins M.J."/>
            <person name="Williams K.H."/>
            <person name="Banfield J.F."/>
        </authorList>
    </citation>
    <scope>NUCLEOTIDE SEQUENCE [LARGE SCALE GENOMIC DNA]</scope>
</reference>
<comment type="function">
    <text evidence="1 12">Catalyzes the condensation of (S)-aspartate-beta-semialdehyde [(S)-ASA] and pyruvate to 4-hydroxy-tetrahydrodipicolinate (HTPA).</text>
</comment>
<keyword evidence="7 12" id="KW-0220">Diaminopimelate biosynthesis</keyword>
<keyword evidence="9 12" id="KW-0456">Lyase</keyword>
<evidence type="ECO:0000256" key="11">
    <source>
        <dbReference type="ARBA" id="ARBA00047836"/>
    </source>
</evidence>
<dbReference type="EC" id="4.3.3.7" evidence="4 12"/>
<dbReference type="HAMAP" id="MF_00418">
    <property type="entry name" value="DapA"/>
    <property type="match status" value="1"/>
</dbReference>
<dbReference type="PRINTS" id="PR00146">
    <property type="entry name" value="DHPICSNTHASE"/>
</dbReference>
<dbReference type="GO" id="GO:0008840">
    <property type="term" value="F:4-hydroxy-tetrahydrodipicolinate synthase activity"/>
    <property type="evidence" value="ECO:0007669"/>
    <property type="project" value="UniProtKB-UniRule"/>
</dbReference>
<dbReference type="GO" id="GO:0019877">
    <property type="term" value="P:diaminopimelate biosynthetic process"/>
    <property type="evidence" value="ECO:0007669"/>
    <property type="project" value="UniProtKB-UniRule"/>
</dbReference>
<feature type="site" description="Part of a proton relay during catalysis" evidence="12">
    <location>
        <position position="115"/>
    </location>
</feature>
<evidence type="ECO:0000256" key="13">
    <source>
        <dbReference type="PIRNR" id="PIRNR001365"/>
    </source>
</evidence>
<feature type="binding site" evidence="12 15">
    <location>
        <position position="53"/>
    </location>
    <ligand>
        <name>pyruvate</name>
        <dbReference type="ChEBI" id="CHEBI:15361"/>
    </ligand>
</feature>
<keyword evidence="10 12" id="KW-0704">Schiff base</keyword>
<comment type="similarity">
    <text evidence="3 12 13">Belongs to the DapA family.</text>
</comment>
<dbReference type="PATRIC" id="fig|1618761.3.peg.108"/>
<dbReference type="GO" id="GO:0005829">
    <property type="term" value="C:cytosol"/>
    <property type="evidence" value="ECO:0007669"/>
    <property type="project" value="TreeGrafter"/>
</dbReference>
<comment type="subunit">
    <text evidence="12">Homotetramer; dimer of dimers.</text>
</comment>
<comment type="catalytic activity">
    <reaction evidence="11 12">
        <text>L-aspartate 4-semialdehyde + pyruvate = (2S,4S)-4-hydroxy-2,3,4,5-tetrahydrodipicolinate + H2O + H(+)</text>
        <dbReference type="Rhea" id="RHEA:34171"/>
        <dbReference type="ChEBI" id="CHEBI:15361"/>
        <dbReference type="ChEBI" id="CHEBI:15377"/>
        <dbReference type="ChEBI" id="CHEBI:15378"/>
        <dbReference type="ChEBI" id="CHEBI:67139"/>
        <dbReference type="ChEBI" id="CHEBI:537519"/>
        <dbReference type="EC" id="4.3.3.7"/>
    </reaction>
</comment>
<accession>A0A0G0DUW7</accession>
<dbReference type="UniPathway" id="UPA00034">
    <property type="reaction ID" value="UER00017"/>
</dbReference>
<organism evidence="16 17">
    <name type="scientific">Candidatus Nomurabacteria bacterium GW2011_GWE1_35_16</name>
    <dbReference type="NCBI Taxonomy" id="1618761"/>
    <lineage>
        <taxon>Bacteria</taxon>
        <taxon>Candidatus Nomuraibacteriota</taxon>
    </lineage>
</organism>
<dbReference type="EMBL" id="LBPY01000002">
    <property type="protein sequence ID" value="KKP66825.1"/>
    <property type="molecule type" value="Genomic_DNA"/>
</dbReference>
<evidence type="ECO:0000256" key="3">
    <source>
        <dbReference type="ARBA" id="ARBA00007592"/>
    </source>
</evidence>
<dbReference type="InterPro" id="IPR013785">
    <property type="entry name" value="Aldolase_TIM"/>
</dbReference>
<dbReference type="Gene3D" id="3.20.20.70">
    <property type="entry name" value="Aldolase class I"/>
    <property type="match status" value="1"/>
</dbReference>
<feature type="active site" description="Proton donor/acceptor" evidence="12 14">
    <location>
        <position position="141"/>
    </location>
</feature>
<evidence type="ECO:0000256" key="6">
    <source>
        <dbReference type="ARBA" id="ARBA00022605"/>
    </source>
</evidence>
<evidence type="ECO:0000256" key="1">
    <source>
        <dbReference type="ARBA" id="ARBA00003294"/>
    </source>
</evidence>
<evidence type="ECO:0000256" key="4">
    <source>
        <dbReference type="ARBA" id="ARBA00012086"/>
    </source>
</evidence>
<evidence type="ECO:0000256" key="7">
    <source>
        <dbReference type="ARBA" id="ARBA00022915"/>
    </source>
</evidence>
<evidence type="ECO:0000256" key="15">
    <source>
        <dbReference type="PIRSR" id="PIRSR001365-2"/>
    </source>
</evidence>
<comment type="subcellular location">
    <subcellularLocation>
        <location evidence="12">Cytoplasm</location>
    </subcellularLocation>
</comment>
<proteinExistence type="inferred from homology"/>
<evidence type="ECO:0000256" key="14">
    <source>
        <dbReference type="PIRSR" id="PIRSR001365-1"/>
    </source>
</evidence>
<dbReference type="AlphaFoldDB" id="A0A0G0DUW7"/>
<dbReference type="PANTHER" id="PTHR12128">
    <property type="entry name" value="DIHYDRODIPICOLINATE SYNTHASE"/>
    <property type="match status" value="1"/>
</dbReference>
<dbReference type="SUPFAM" id="SSF51569">
    <property type="entry name" value="Aldolase"/>
    <property type="match status" value="1"/>
</dbReference>
<comment type="caution">
    <text evidence="12">Was originally thought to be a dihydrodipicolinate synthase (DHDPS), catalyzing the condensation of (S)-aspartate-beta-semialdehyde [(S)-ASA] and pyruvate to dihydrodipicolinate (DHDP). However, it was shown in E.coli that the product of the enzymatic reaction is not dihydrodipicolinate but in fact (4S)-4-hydroxy-2,3,4,5-tetrahydro-(2S)-dipicolinic acid (HTPA), and that the consecutive dehydration reaction leading to DHDP is not spontaneous but catalyzed by DapB.</text>
</comment>
<keyword evidence="8 12" id="KW-0457">Lysine biosynthesis</keyword>
<evidence type="ECO:0000256" key="10">
    <source>
        <dbReference type="ARBA" id="ARBA00023270"/>
    </source>
</evidence>
<dbReference type="InterPro" id="IPR005263">
    <property type="entry name" value="DapA"/>
</dbReference>
<dbReference type="Pfam" id="PF00701">
    <property type="entry name" value="DHDPS"/>
    <property type="match status" value="1"/>
</dbReference>
<sequence length="302" mass="33490">MKNNMENNKYKGVWTAMITPFNEDGSIDWRSFDKLIERQVEAKVTGIIINGTTGESPTITDEECIDLIKRAKEKVGDKCFIMAGTGTNNTKKSVEKTKSAEEAGADIVLLVNPYYNKPTQKGLYLHFKTIAESTSLPVFLYNIKGRTGVNLETTTLYKLATEVKNIVGVKEASGDLNQIKSACELELNDFTVLSGDDNITLEIIKNYEADGIISVASNIVPKDMVEMVSSALKKDFANAEEVNAKLADLFKILFIETNPIPVKYASYKMGLCQNIYRLPMCEIAEENGGQVEAVLKKMDIIK</sequence>
<evidence type="ECO:0000256" key="9">
    <source>
        <dbReference type="ARBA" id="ARBA00023239"/>
    </source>
</evidence>
<name>A0A0G0DUW7_9BACT</name>
<evidence type="ECO:0000256" key="12">
    <source>
        <dbReference type="HAMAP-Rule" id="MF_00418"/>
    </source>
</evidence>
<dbReference type="SMART" id="SM01130">
    <property type="entry name" value="DHDPS"/>
    <property type="match status" value="1"/>
</dbReference>
<gene>
    <name evidence="12" type="primary">dapA</name>
    <name evidence="16" type="ORF">UR64_C0002G0041</name>
</gene>
<feature type="active site" description="Schiff-base intermediate with substrate" evidence="12 14">
    <location>
        <position position="170"/>
    </location>
</feature>
<protein>
    <recommendedName>
        <fullName evidence="4 12">4-hydroxy-tetrahydrodipicolinate synthase</fullName>
        <shortName evidence="12">HTPA synthase</shortName>
        <ecNumber evidence="4 12">4.3.3.7</ecNumber>
    </recommendedName>
</protein>
<dbReference type="NCBIfam" id="TIGR00674">
    <property type="entry name" value="dapA"/>
    <property type="match status" value="1"/>
</dbReference>
<comment type="pathway">
    <text evidence="2 12">Amino-acid biosynthesis; L-lysine biosynthesis via DAP pathway; (S)-tetrahydrodipicolinate from L-aspartate: step 3/4.</text>
</comment>
<evidence type="ECO:0000256" key="2">
    <source>
        <dbReference type="ARBA" id="ARBA00005120"/>
    </source>
</evidence>
<feature type="binding site" evidence="12 15">
    <location>
        <position position="213"/>
    </location>
    <ligand>
        <name>pyruvate</name>
        <dbReference type="ChEBI" id="CHEBI:15361"/>
    </ligand>
</feature>
<evidence type="ECO:0000313" key="16">
    <source>
        <dbReference type="EMBL" id="KKP66825.1"/>
    </source>
</evidence>
<dbReference type="Proteomes" id="UP000034952">
    <property type="component" value="Unassembled WGS sequence"/>
</dbReference>
<evidence type="ECO:0000313" key="17">
    <source>
        <dbReference type="Proteomes" id="UP000034952"/>
    </source>
</evidence>
<dbReference type="InterPro" id="IPR002220">
    <property type="entry name" value="DapA-like"/>
</dbReference>
<dbReference type="PANTHER" id="PTHR12128:SF66">
    <property type="entry name" value="4-HYDROXY-2-OXOGLUTARATE ALDOLASE, MITOCHONDRIAL"/>
    <property type="match status" value="1"/>
</dbReference>
<evidence type="ECO:0000256" key="5">
    <source>
        <dbReference type="ARBA" id="ARBA00022490"/>
    </source>
</evidence>
<dbReference type="PIRSF" id="PIRSF001365">
    <property type="entry name" value="DHDPS"/>
    <property type="match status" value="1"/>
</dbReference>
<evidence type="ECO:0000256" key="8">
    <source>
        <dbReference type="ARBA" id="ARBA00023154"/>
    </source>
</evidence>
<keyword evidence="5 12" id="KW-0963">Cytoplasm</keyword>
<comment type="caution">
    <text evidence="16">The sequence shown here is derived from an EMBL/GenBank/DDBJ whole genome shotgun (WGS) entry which is preliminary data.</text>
</comment>
<dbReference type="GO" id="GO:0009089">
    <property type="term" value="P:lysine biosynthetic process via diaminopimelate"/>
    <property type="evidence" value="ECO:0007669"/>
    <property type="project" value="UniProtKB-UniRule"/>
</dbReference>